<feature type="compositionally biased region" description="Low complexity" evidence="1">
    <location>
        <begin position="91"/>
        <end position="120"/>
    </location>
</feature>
<dbReference type="AlphaFoldDB" id="A0A5J5F7K6"/>
<dbReference type="EMBL" id="VXIS01000020">
    <property type="protein sequence ID" value="KAA8912696.1"/>
    <property type="molecule type" value="Genomic_DNA"/>
</dbReference>
<gene>
    <name evidence="2" type="ORF">FN846DRAFT_932258</name>
</gene>
<dbReference type="InParanoid" id="A0A5J5F7K6"/>
<reference evidence="2 3" key="1">
    <citation type="submission" date="2019-09" db="EMBL/GenBank/DDBJ databases">
        <title>Draft genome of the ectomycorrhizal ascomycete Sphaerosporella brunnea.</title>
        <authorList>
            <consortium name="DOE Joint Genome Institute"/>
            <person name="Benucci G.M."/>
            <person name="Marozzi G."/>
            <person name="Antonielli L."/>
            <person name="Sanchez S."/>
            <person name="Marco P."/>
            <person name="Wang X."/>
            <person name="Falini L.B."/>
            <person name="Barry K."/>
            <person name="Haridas S."/>
            <person name="Lipzen A."/>
            <person name="Labutti K."/>
            <person name="Grigoriev I.V."/>
            <person name="Murat C."/>
            <person name="Martin F."/>
            <person name="Albertini E."/>
            <person name="Donnini D."/>
            <person name="Bonito G."/>
        </authorList>
    </citation>
    <scope>NUCLEOTIDE SEQUENCE [LARGE SCALE GENOMIC DNA]</scope>
    <source>
        <strain evidence="2 3">Sb_GMNB300</strain>
    </source>
</reference>
<organism evidence="2 3">
    <name type="scientific">Sphaerosporella brunnea</name>
    <dbReference type="NCBI Taxonomy" id="1250544"/>
    <lineage>
        <taxon>Eukaryota</taxon>
        <taxon>Fungi</taxon>
        <taxon>Dikarya</taxon>
        <taxon>Ascomycota</taxon>
        <taxon>Pezizomycotina</taxon>
        <taxon>Pezizomycetes</taxon>
        <taxon>Pezizales</taxon>
        <taxon>Pyronemataceae</taxon>
        <taxon>Sphaerosporella</taxon>
    </lineage>
</organism>
<feature type="region of interest" description="Disordered" evidence="1">
    <location>
        <begin position="91"/>
        <end position="148"/>
    </location>
</feature>
<accession>A0A5J5F7K6</accession>
<dbReference type="Proteomes" id="UP000326924">
    <property type="component" value="Unassembled WGS sequence"/>
</dbReference>
<evidence type="ECO:0000313" key="3">
    <source>
        <dbReference type="Proteomes" id="UP000326924"/>
    </source>
</evidence>
<evidence type="ECO:0000313" key="2">
    <source>
        <dbReference type="EMBL" id="KAA8912696.1"/>
    </source>
</evidence>
<proteinExistence type="predicted"/>
<comment type="caution">
    <text evidence="2">The sequence shown here is derived from an EMBL/GenBank/DDBJ whole genome shotgun (WGS) entry which is preliminary data.</text>
</comment>
<sequence length="148" mass="16354">MAAQKNTLSWIWICSSAFPRGWTSPLRSEILARRSNEKRNEMPAWFPSTLRFDHGFATTVRPCPERQAGSAYHILTYSTYLLYSSTKPAASSLAEPRPSLSSSSSSSSSSSASSSPSSFFSKKKNTKAVHSWPSSCPHASRSQWTVQK</sequence>
<protein>
    <submittedName>
        <fullName evidence="2">Uncharacterized protein</fullName>
    </submittedName>
</protein>
<evidence type="ECO:0000256" key="1">
    <source>
        <dbReference type="SAM" id="MobiDB-lite"/>
    </source>
</evidence>
<name>A0A5J5F7K6_9PEZI</name>
<keyword evidence="3" id="KW-1185">Reference proteome</keyword>